<keyword evidence="1" id="KW-0040">ANK repeat</keyword>
<proteinExistence type="predicted"/>
<dbReference type="AlphaFoldDB" id="A0AAD6ZKV5"/>
<comment type="caution">
    <text evidence="2">The sequence shown here is derived from an EMBL/GenBank/DDBJ whole genome shotgun (WGS) entry which is preliminary data.</text>
</comment>
<dbReference type="PROSITE" id="PS50088">
    <property type="entry name" value="ANK_REPEAT"/>
    <property type="match status" value="1"/>
</dbReference>
<name>A0AAD6ZKV5_9AGAR</name>
<dbReference type="InterPro" id="IPR002110">
    <property type="entry name" value="Ankyrin_rpt"/>
</dbReference>
<protein>
    <submittedName>
        <fullName evidence="2">Uncharacterized protein</fullName>
    </submittedName>
</protein>
<organism evidence="2 3">
    <name type="scientific">Mycena albidolilacea</name>
    <dbReference type="NCBI Taxonomy" id="1033008"/>
    <lineage>
        <taxon>Eukaryota</taxon>
        <taxon>Fungi</taxon>
        <taxon>Dikarya</taxon>
        <taxon>Basidiomycota</taxon>
        <taxon>Agaricomycotina</taxon>
        <taxon>Agaricomycetes</taxon>
        <taxon>Agaricomycetidae</taxon>
        <taxon>Agaricales</taxon>
        <taxon>Marasmiineae</taxon>
        <taxon>Mycenaceae</taxon>
        <taxon>Mycena</taxon>
    </lineage>
</organism>
<evidence type="ECO:0000256" key="1">
    <source>
        <dbReference type="PROSITE-ProRule" id="PRU00023"/>
    </source>
</evidence>
<accession>A0AAD6ZKV5</accession>
<gene>
    <name evidence="2" type="ORF">DFH08DRAFT_816498</name>
</gene>
<reference evidence="2" key="1">
    <citation type="submission" date="2023-03" db="EMBL/GenBank/DDBJ databases">
        <title>Massive genome expansion in bonnet fungi (Mycena s.s.) driven by repeated elements and novel gene families across ecological guilds.</title>
        <authorList>
            <consortium name="Lawrence Berkeley National Laboratory"/>
            <person name="Harder C.B."/>
            <person name="Miyauchi S."/>
            <person name="Viragh M."/>
            <person name="Kuo A."/>
            <person name="Thoen E."/>
            <person name="Andreopoulos B."/>
            <person name="Lu D."/>
            <person name="Skrede I."/>
            <person name="Drula E."/>
            <person name="Henrissat B."/>
            <person name="Morin E."/>
            <person name="Kohler A."/>
            <person name="Barry K."/>
            <person name="LaButti K."/>
            <person name="Morin E."/>
            <person name="Salamov A."/>
            <person name="Lipzen A."/>
            <person name="Mereny Z."/>
            <person name="Hegedus B."/>
            <person name="Baldrian P."/>
            <person name="Stursova M."/>
            <person name="Weitz H."/>
            <person name="Taylor A."/>
            <person name="Grigoriev I.V."/>
            <person name="Nagy L.G."/>
            <person name="Martin F."/>
            <person name="Kauserud H."/>
        </authorList>
    </citation>
    <scope>NUCLEOTIDE SEQUENCE</scope>
    <source>
        <strain evidence="2">CBHHK002</strain>
    </source>
</reference>
<evidence type="ECO:0000313" key="2">
    <source>
        <dbReference type="EMBL" id="KAJ7327668.1"/>
    </source>
</evidence>
<evidence type="ECO:0000313" key="3">
    <source>
        <dbReference type="Proteomes" id="UP001218218"/>
    </source>
</evidence>
<feature type="repeat" description="ANK" evidence="1">
    <location>
        <begin position="76"/>
        <end position="100"/>
    </location>
</feature>
<keyword evidence="3" id="KW-1185">Reference proteome</keyword>
<dbReference type="EMBL" id="JARIHO010000041">
    <property type="protein sequence ID" value="KAJ7327668.1"/>
    <property type="molecule type" value="Genomic_DNA"/>
</dbReference>
<sequence length="164" mass="18197">MSGGSCTCREPWELSLIFQHKICDGCERHRDPAQFRQQRELAYIYYGEKRQCISDGKHVECAAARHKGIRDQQKAASSNGHKDIVELLINRGADVKKSNLMLPGNQVNGRVVGSKDKYWWVKKSHLCLNCWVQDAKSVGSLTGSGVMAGKTAPPGCASTRYPFG</sequence>
<dbReference type="Proteomes" id="UP001218218">
    <property type="component" value="Unassembled WGS sequence"/>
</dbReference>